<dbReference type="AlphaFoldDB" id="A0A819NK16"/>
<accession>A0A819NK16</accession>
<name>A0A819NK16_9BILA</name>
<proteinExistence type="predicted"/>
<gene>
    <name evidence="1" type="ORF">JBS370_LOCUS25929</name>
</gene>
<sequence length="81" mass="9406">MKLVEYRNVELIYKGLASSFKSDLQKMIGSCQTIQDKGCVIEELVRYNVILKEEHSKMSDDKQDLTRNLDRITVHSVKKCN</sequence>
<protein>
    <submittedName>
        <fullName evidence="1">Uncharacterized protein</fullName>
    </submittedName>
</protein>
<evidence type="ECO:0000313" key="1">
    <source>
        <dbReference type="EMBL" id="CAF3994713.1"/>
    </source>
</evidence>
<reference evidence="1" key="1">
    <citation type="submission" date="2021-02" db="EMBL/GenBank/DDBJ databases">
        <authorList>
            <person name="Nowell W R."/>
        </authorList>
    </citation>
    <scope>NUCLEOTIDE SEQUENCE</scope>
</reference>
<dbReference type="EMBL" id="CAJOBD010004438">
    <property type="protein sequence ID" value="CAF3994713.1"/>
    <property type="molecule type" value="Genomic_DNA"/>
</dbReference>
<evidence type="ECO:0000313" key="2">
    <source>
        <dbReference type="Proteomes" id="UP000663836"/>
    </source>
</evidence>
<comment type="caution">
    <text evidence="1">The sequence shown here is derived from an EMBL/GenBank/DDBJ whole genome shotgun (WGS) entry which is preliminary data.</text>
</comment>
<dbReference type="Proteomes" id="UP000663836">
    <property type="component" value="Unassembled WGS sequence"/>
</dbReference>
<organism evidence="1 2">
    <name type="scientific">Rotaria sordida</name>
    <dbReference type="NCBI Taxonomy" id="392033"/>
    <lineage>
        <taxon>Eukaryota</taxon>
        <taxon>Metazoa</taxon>
        <taxon>Spiralia</taxon>
        <taxon>Gnathifera</taxon>
        <taxon>Rotifera</taxon>
        <taxon>Eurotatoria</taxon>
        <taxon>Bdelloidea</taxon>
        <taxon>Philodinida</taxon>
        <taxon>Philodinidae</taxon>
        <taxon>Rotaria</taxon>
    </lineage>
</organism>